<dbReference type="Proteomes" id="UP001055879">
    <property type="component" value="Linkage Group LG01"/>
</dbReference>
<comment type="caution">
    <text evidence="1">The sequence shown here is derived from an EMBL/GenBank/DDBJ whole genome shotgun (WGS) entry which is preliminary data.</text>
</comment>
<proteinExistence type="predicted"/>
<name>A0ACB9FG43_ARCLA</name>
<dbReference type="EMBL" id="CM042047">
    <property type="protein sequence ID" value="KAI3769820.1"/>
    <property type="molecule type" value="Genomic_DNA"/>
</dbReference>
<reference evidence="2" key="1">
    <citation type="journal article" date="2022" name="Mol. Ecol. Resour.">
        <title>The genomes of chicory, endive, great burdock and yacon provide insights into Asteraceae palaeo-polyploidization history and plant inulin production.</title>
        <authorList>
            <person name="Fan W."/>
            <person name="Wang S."/>
            <person name="Wang H."/>
            <person name="Wang A."/>
            <person name="Jiang F."/>
            <person name="Liu H."/>
            <person name="Zhao H."/>
            <person name="Xu D."/>
            <person name="Zhang Y."/>
        </authorList>
    </citation>
    <scope>NUCLEOTIDE SEQUENCE [LARGE SCALE GENOMIC DNA]</scope>
    <source>
        <strain evidence="2">cv. Niubang</strain>
    </source>
</reference>
<reference evidence="1 2" key="2">
    <citation type="journal article" date="2022" name="Mol. Ecol. Resour.">
        <title>The genomes of chicory, endive, great burdock and yacon provide insights into Asteraceae paleo-polyploidization history and plant inulin production.</title>
        <authorList>
            <person name="Fan W."/>
            <person name="Wang S."/>
            <person name="Wang H."/>
            <person name="Wang A."/>
            <person name="Jiang F."/>
            <person name="Liu H."/>
            <person name="Zhao H."/>
            <person name="Xu D."/>
            <person name="Zhang Y."/>
        </authorList>
    </citation>
    <scope>NUCLEOTIDE SEQUENCE [LARGE SCALE GENOMIC DNA]</scope>
    <source>
        <strain evidence="2">cv. Niubang</strain>
    </source>
</reference>
<organism evidence="1 2">
    <name type="scientific">Arctium lappa</name>
    <name type="common">Greater burdock</name>
    <name type="synonym">Lappa major</name>
    <dbReference type="NCBI Taxonomy" id="4217"/>
    <lineage>
        <taxon>Eukaryota</taxon>
        <taxon>Viridiplantae</taxon>
        <taxon>Streptophyta</taxon>
        <taxon>Embryophyta</taxon>
        <taxon>Tracheophyta</taxon>
        <taxon>Spermatophyta</taxon>
        <taxon>Magnoliopsida</taxon>
        <taxon>eudicotyledons</taxon>
        <taxon>Gunneridae</taxon>
        <taxon>Pentapetalae</taxon>
        <taxon>asterids</taxon>
        <taxon>campanulids</taxon>
        <taxon>Asterales</taxon>
        <taxon>Asteraceae</taxon>
        <taxon>Carduoideae</taxon>
        <taxon>Cardueae</taxon>
        <taxon>Arctiinae</taxon>
        <taxon>Arctium</taxon>
    </lineage>
</organism>
<evidence type="ECO:0000313" key="1">
    <source>
        <dbReference type="EMBL" id="KAI3769820.1"/>
    </source>
</evidence>
<keyword evidence="2" id="KW-1185">Reference proteome</keyword>
<evidence type="ECO:0000313" key="2">
    <source>
        <dbReference type="Proteomes" id="UP001055879"/>
    </source>
</evidence>
<protein>
    <submittedName>
        <fullName evidence="1">Uncharacterized protein</fullName>
    </submittedName>
</protein>
<gene>
    <name evidence="1" type="ORF">L6452_00933</name>
</gene>
<accession>A0ACB9FG43</accession>
<sequence>MIFLFIVLSKSKLPKRVEEEEMSIGSALRICFPFSQTSSALVRRRNDEGSVNIYWPIYAGSALPHLPQIPFSKSRFITPDSSRIRRNLSKMMKGVKNYLRMPTDPTVSEATSKLLNSDLKEIGDATKKLADHVIKLGVSGGLITTILQWFACFAAIYLLIIDRTNWRTNMLTSLLVPYIFLTFPNWLFGILRGDIGKWITVVGVILRLFFPNHFPDYLELPGSLILLVVVAPSFLAGYVRSGWIGVIICLAIGCYLLQEHIRASGGFRNAFTKSNGISNTIGIVLLFVFPVWALIGLI</sequence>